<dbReference type="AlphaFoldDB" id="A0A381C4P8"/>
<keyword evidence="1" id="KW-0732">Signal</keyword>
<proteinExistence type="predicted"/>
<protein>
    <recommendedName>
        <fullName evidence="4">Lipoprotein</fullName>
    </recommendedName>
</protein>
<name>A0A381C4P8_9ENTR</name>
<dbReference type="PROSITE" id="PS51257">
    <property type="entry name" value="PROKAR_LIPOPROTEIN"/>
    <property type="match status" value="1"/>
</dbReference>
<dbReference type="Proteomes" id="UP000255528">
    <property type="component" value="Unassembled WGS sequence"/>
</dbReference>
<sequence length="70" mass="7517">MNKLMLVMVVVAAGTLVGCSSPAQRMAECQAQGVSKDTCYLAEQNRQNSVNSVAMKQAMENAHDAVKETK</sequence>
<feature type="chain" id="PRO_5016764606" description="Lipoprotein" evidence="1">
    <location>
        <begin position="24"/>
        <end position="70"/>
    </location>
</feature>
<gene>
    <name evidence="2" type="ORF">NCTC12119_01256</name>
</gene>
<evidence type="ECO:0000313" key="2">
    <source>
        <dbReference type="EMBL" id="SUW62792.1"/>
    </source>
</evidence>
<feature type="signal peptide" evidence="1">
    <location>
        <begin position="1"/>
        <end position="23"/>
    </location>
</feature>
<dbReference type="EMBL" id="UIGI01000001">
    <property type="protein sequence ID" value="SUW62792.1"/>
    <property type="molecule type" value="Genomic_DNA"/>
</dbReference>
<evidence type="ECO:0000256" key="1">
    <source>
        <dbReference type="SAM" id="SignalP"/>
    </source>
</evidence>
<organism evidence="2 3">
    <name type="scientific">Buttiauxella agrestis</name>
    <dbReference type="NCBI Taxonomy" id="82977"/>
    <lineage>
        <taxon>Bacteria</taxon>
        <taxon>Pseudomonadati</taxon>
        <taxon>Pseudomonadota</taxon>
        <taxon>Gammaproteobacteria</taxon>
        <taxon>Enterobacterales</taxon>
        <taxon>Enterobacteriaceae</taxon>
        <taxon>Buttiauxella</taxon>
    </lineage>
</organism>
<evidence type="ECO:0008006" key="4">
    <source>
        <dbReference type="Google" id="ProtNLM"/>
    </source>
</evidence>
<evidence type="ECO:0000313" key="3">
    <source>
        <dbReference type="Proteomes" id="UP000255528"/>
    </source>
</evidence>
<accession>A0A381C4P8</accession>
<dbReference type="RefSeq" id="WP_115627679.1">
    <property type="nucleotide sequence ID" value="NZ_UIGI01000001.1"/>
</dbReference>
<reference evidence="2 3" key="1">
    <citation type="submission" date="2018-06" db="EMBL/GenBank/DDBJ databases">
        <authorList>
            <consortium name="Pathogen Informatics"/>
            <person name="Doyle S."/>
        </authorList>
    </citation>
    <scope>NUCLEOTIDE SEQUENCE [LARGE SCALE GENOMIC DNA]</scope>
    <source>
        <strain evidence="2 3">NCTC12119</strain>
    </source>
</reference>